<accession>A0A1V2H253</accession>
<keyword evidence="3" id="KW-1185">Reference proteome</keyword>
<gene>
    <name evidence="2" type="ORF">BKE38_12090</name>
</gene>
<dbReference type="RefSeq" id="WP_076957611.1">
    <property type="nucleotide sequence ID" value="NZ_MLCO01000101.1"/>
</dbReference>
<feature type="region of interest" description="Disordered" evidence="1">
    <location>
        <begin position="141"/>
        <end position="164"/>
    </location>
</feature>
<reference evidence="2 3" key="1">
    <citation type="submission" date="2016-10" db="EMBL/GenBank/DDBJ databases">
        <title>Draft Genome sequence of Roseomonas sp. strain M3.</title>
        <authorList>
            <person name="Subhash Y."/>
            <person name="Lee S."/>
        </authorList>
    </citation>
    <scope>NUCLEOTIDE SEQUENCE [LARGE SCALE GENOMIC DNA]</scope>
    <source>
        <strain evidence="2 3">M3</strain>
    </source>
</reference>
<dbReference type="Proteomes" id="UP000188879">
    <property type="component" value="Unassembled WGS sequence"/>
</dbReference>
<protein>
    <submittedName>
        <fullName evidence="2">Uncharacterized protein</fullName>
    </submittedName>
</protein>
<name>A0A1V2H253_9PROT</name>
<proteinExistence type="predicted"/>
<comment type="caution">
    <text evidence="2">The sequence shown here is derived from an EMBL/GenBank/DDBJ whole genome shotgun (WGS) entry which is preliminary data.</text>
</comment>
<evidence type="ECO:0000256" key="1">
    <source>
        <dbReference type="SAM" id="MobiDB-lite"/>
    </source>
</evidence>
<feature type="compositionally biased region" description="Polar residues" evidence="1">
    <location>
        <begin position="146"/>
        <end position="164"/>
    </location>
</feature>
<dbReference type="EMBL" id="MLCO01000101">
    <property type="protein sequence ID" value="ONG53448.1"/>
    <property type="molecule type" value="Genomic_DNA"/>
</dbReference>
<sequence>MTANTAKKPASLSLLQDQRIDSAAERNGAWIALGPDFGDIEVKVRGLTSDYEDEVQRRVRKEGGRRPDQMAGEKRQRIVRETFAEQCFLDVRNLVHHDGEKQGQPVTADEFRALILNPDYRKVYYATLAAATEVGETWKEQADATAGNSPSASGTISGGHTSNI</sequence>
<evidence type="ECO:0000313" key="2">
    <source>
        <dbReference type="EMBL" id="ONG53448.1"/>
    </source>
</evidence>
<evidence type="ECO:0000313" key="3">
    <source>
        <dbReference type="Proteomes" id="UP000188879"/>
    </source>
</evidence>
<organism evidence="2 3">
    <name type="scientific">Teichococcus deserti</name>
    <dbReference type="NCBI Taxonomy" id="1817963"/>
    <lineage>
        <taxon>Bacteria</taxon>
        <taxon>Pseudomonadati</taxon>
        <taxon>Pseudomonadota</taxon>
        <taxon>Alphaproteobacteria</taxon>
        <taxon>Acetobacterales</taxon>
        <taxon>Roseomonadaceae</taxon>
        <taxon>Roseomonas</taxon>
    </lineage>
</organism>
<dbReference type="AlphaFoldDB" id="A0A1V2H253"/>